<feature type="compositionally biased region" description="Basic and acidic residues" evidence="1">
    <location>
        <begin position="1"/>
        <end position="17"/>
    </location>
</feature>
<dbReference type="Pfam" id="PF13031">
    <property type="entry name" value="DUF3892"/>
    <property type="match status" value="1"/>
</dbReference>
<evidence type="ECO:0000313" key="3">
    <source>
        <dbReference type="Proteomes" id="UP001460888"/>
    </source>
</evidence>
<proteinExistence type="predicted"/>
<reference evidence="2 3" key="1">
    <citation type="submission" date="2013-03" db="EMBL/GenBank/DDBJ databases">
        <title>Salinisphaera dokdonensis CL-ES53 Genome Sequencing.</title>
        <authorList>
            <person name="Li C."/>
            <person name="Lai Q."/>
            <person name="Shao Z."/>
        </authorList>
    </citation>
    <scope>NUCLEOTIDE SEQUENCE [LARGE SCALE GENOMIC DNA]</scope>
    <source>
        <strain evidence="2 3">CL-ES53</strain>
    </source>
</reference>
<comment type="caution">
    <text evidence="2">The sequence shown here is derived from an EMBL/GenBank/DDBJ whole genome shotgun (WGS) entry which is preliminary data.</text>
</comment>
<feature type="region of interest" description="Disordered" evidence="1">
    <location>
        <begin position="1"/>
        <end position="29"/>
    </location>
</feature>
<evidence type="ECO:0000256" key="1">
    <source>
        <dbReference type="SAM" id="MobiDB-lite"/>
    </source>
</evidence>
<evidence type="ECO:0000313" key="2">
    <source>
        <dbReference type="EMBL" id="MES1930493.1"/>
    </source>
</evidence>
<dbReference type="RefSeq" id="WP_353112749.1">
    <property type="nucleotide sequence ID" value="NZ_APND01000005.1"/>
</dbReference>
<sequence>MADREVKRSGKDRDGDITKLCNSGQSWSPRMKRDAINDIESNTHSYFVRWNGGDRTAIRVVDGPSGKYLRTDRDSTSKNNLDDLPDC</sequence>
<dbReference type="Proteomes" id="UP001460888">
    <property type="component" value="Unassembled WGS sequence"/>
</dbReference>
<feature type="region of interest" description="Disordered" evidence="1">
    <location>
        <begin position="65"/>
        <end position="87"/>
    </location>
</feature>
<name>A0ABV2B3Q6_9GAMM</name>
<evidence type="ECO:0008006" key="4">
    <source>
        <dbReference type="Google" id="ProtNLM"/>
    </source>
</evidence>
<dbReference type="EMBL" id="APND01000005">
    <property type="protein sequence ID" value="MES1930493.1"/>
    <property type="molecule type" value="Genomic_DNA"/>
</dbReference>
<keyword evidence="3" id="KW-1185">Reference proteome</keyword>
<protein>
    <recommendedName>
        <fullName evidence="4">DUF3892 domain-containing protein</fullName>
    </recommendedName>
</protein>
<gene>
    <name evidence="2" type="ORF">SADO_14624</name>
</gene>
<dbReference type="InterPro" id="IPR024997">
    <property type="entry name" value="DUF3892"/>
</dbReference>
<accession>A0ABV2B3Q6</accession>
<organism evidence="2 3">
    <name type="scientific">Salinisphaera dokdonensis CL-ES53</name>
    <dbReference type="NCBI Taxonomy" id="1304272"/>
    <lineage>
        <taxon>Bacteria</taxon>
        <taxon>Pseudomonadati</taxon>
        <taxon>Pseudomonadota</taxon>
        <taxon>Gammaproteobacteria</taxon>
        <taxon>Salinisphaerales</taxon>
        <taxon>Salinisphaeraceae</taxon>
        <taxon>Salinisphaera</taxon>
    </lineage>
</organism>